<evidence type="ECO:0000256" key="3">
    <source>
        <dbReference type="ARBA" id="ARBA00022695"/>
    </source>
</evidence>
<dbReference type="RefSeq" id="WP_377304199.1">
    <property type="nucleotide sequence ID" value="NZ_CP180191.1"/>
</dbReference>
<dbReference type="Pfam" id="PF01467">
    <property type="entry name" value="CTP_transf_like"/>
    <property type="match status" value="1"/>
</dbReference>
<keyword evidence="3 6" id="KW-0548">Nucleotidyltransferase</keyword>
<reference evidence="7" key="1">
    <citation type="journal article" date="2019" name="Int. J. Syst. Evol. Microbiol.">
        <title>The Global Catalogue of Microorganisms (GCM) 10K type strain sequencing project: providing services to taxonomists for standard genome sequencing and annotation.</title>
        <authorList>
            <consortium name="The Broad Institute Genomics Platform"/>
            <consortium name="The Broad Institute Genome Sequencing Center for Infectious Disease"/>
            <person name="Wu L."/>
            <person name="Ma J."/>
        </authorList>
    </citation>
    <scope>NUCLEOTIDE SEQUENCE [LARGE SCALE GENOMIC DNA]</scope>
    <source>
        <strain evidence="7">KCTC 52168</strain>
    </source>
</reference>
<dbReference type="PANTHER" id="PTHR21342">
    <property type="entry name" value="PHOSPHOPANTETHEINE ADENYLYLTRANSFERASE"/>
    <property type="match status" value="1"/>
</dbReference>
<dbReference type="NCBIfam" id="TIGR00125">
    <property type="entry name" value="cyt_tran_rel"/>
    <property type="match status" value="1"/>
</dbReference>
<evidence type="ECO:0000256" key="4">
    <source>
        <dbReference type="ARBA" id="ARBA00022801"/>
    </source>
</evidence>
<dbReference type="SUPFAM" id="SSF52374">
    <property type="entry name" value="Nucleotidylyl transferase"/>
    <property type="match status" value="1"/>
</dbReference>
<protein>
    <submittedName>
        <fullName evidence="6">Bifunctional nicotinamide-nucleotide adenylyltransferase/Nudix hydroxylase</fullName>
    </submittedName>
</protein>
<dbReference type="SUPFAM" id="SSF55811">
    <property type="entry name" value="Nudix"/>
    <property type="match status" value="1"/>
</dbReference>
<evidence type="ECO:0000313" key="7">
    <source>
        <dbReference type="Proteomes" id="UP001595556"/>
    </source>
</evidence>
<dbReference type="PROSITE" id="PS51462">
    <property type="entry name" value="NUDIX"/>
    <property type="match status" value="1"/>
</dbReference>
<evidence type="ECO:0000259" key="5">
    <source>
        <dbReference type="PROSITE" id="PS51462"/>
    </source>
</evidence>
<dbReference type="PANTHER" id="PTHR21342:SF0">
    <property type="entry name" value="BIFUNCTIONAL NMN ADENYLYLTRANSFERASE_NUDIX HYDROLASE"/>
    <property type="match status" value="1"/>
</dbReference>
<accession>A0ABV7H8A9</accession>
<dbReference type="Pfam" id="PF00293">
    <property type="entry name" value="NUDIX"/>
    <property type="match status" value="1"/>
</dbReference>
<sequence>MHRKDSYALAVVIGRFSPFHNGHLALVRHALALADQVLIVLGSAAQPRTVKNPFLAAEREQMIRACLPDAAARLHFAALPDNLYSDQAWVTGVQRAVDASGAPATRVCLVGYEKDESSYYLKMFPQWRLEPFALTQGQVSATQVRDILFADLLETADGKTPATEDFATQPLALKKPDAGRDMLLASWLPAAVLDFIRAFRRTDAFEQLVREHTFLQTYRSQFVGLKYPPIFVTVDAVVVQSGHVLLVQRGAEPGKGLWALPGGFLDANERIADAVIRELVEETRIKVPAKVLRGSIKASQVFDHPGRSQRGRTITHAHLIVLEDSPAGLPEIKGGSDARRARWVPLAVARNMSESFFEDHGSILEHFVANL</sequence>
<dbReference type="CDD" id="cd18873">
    <property type="entry name" value="NUDIX_NadM_like"/>
    <property type="match status" value="1"/>
</dbReference>
<name>A0ABV7H8A9_9BURK</name>
<dbReference type="Proteomes" id="UP001595556">
    <property type="component" value="Unassembled WGS sequence"/>
</dbReference>
<evidence type="ECO:0000313" key="6">
    <source>
        <dbReference type="EMBL" id="MFC3148355.1"/>
    </source>
</evidence>
<dbReference type="PROSITE" id="PS00893">
    <property type="entry name" value="NUDIX_BOX"/>
    <property type="match status" value="1"/>
</dbReference>
<keyword evidence="2" id="KW-0808">Transferase</keyword>
<gene>
    <name evidence="6" type="ORF">ACFOEN_12060</name>
</gene>
<comment type="cofactor">
    <cofactor evidence="1">
        <name>Mg(2+)</name>
        <dbReference type="ChEBI" id="CHEBI:18420"/>
    </cofactor>
</comment>
<dbReference type="InterPro" id="IPR004821">
    <property type="entry name" value="Cyt_trans-like"/>
</dbReference>
<dbReference type="InterPro" id="IPR020084">
    <property type="entry name" value="NUDIX_hydrolase_CS"/>
</dbReference>
<proteinExistence type="predicted"/>
<dbReference type="Gene3D" id="3.40.50.620">
    <property type="entry name" value="HUPs"/>
    <property type="match status" value="1"/>
</dbReference>
<organism evidence="6 7">
    <name type="scientific">Piscinibacterium candidicorallinum</name>
    <dbReference type="NCBI Taxonomy" id="1793872"/>
    <lineage>
        <taxon>Bacteria</taxon>
        <taxon>Pseudomonadati</taxon>
        <taxon>Pseudomonadota</taxon>
        <taxon>Betaproteobacteria</taxon>
        <taxon>Burkholderiales</taxon>
        <taxon>Piscinibacterium</taxon>
    </lineage>
</organism>
<comment type="caution">
    <text evidence="6">The sequence shown here is derived from an EMBL/GenBank/DDBJ whole genome shotgun (WGS) entry which is preliminary data.</text>
</comment>
<dbReference type="GO" id="GO:0016779">
    <property type="term" value="F:nucleotidyltransferase activity"/>
    <property type="evidence" value="ECO:0007669"/>
    <property type="project" value="UniProtKB-KW"/>
</dbReference>
<evidence type="ECO:0000256" key="2">
    <source>
        <dbReference type="ARBA" id="ARBA00022679"/>
    </source>
</evidence>
<keyword evidence="4" id="KW-0378">Hydrolase</keyword>
<evidence type="ECO:0000256" key="1">
    <source>
        <dbReference type="ARBA" id="ARBA00001946"/>
    </source>
</evidence>
<dbReference type="InterPro" id="IPR014729">
    <property type="entry name" value="Rossmann-like_a/b/a_fold"/>
</dbReference>
<feature type="domain" description="Nudix hydrolase" evidence="5">
    <location>
        <begin position="229"/>
        <end position="367"/>
    </location>
</feature>
<dbReference type="InterPro" id="IPR015797">
    <property type="entry name" value="NUDIX_hydrolase-like_dom_sf"/>
</dbReference>
<dbReference type="InterPro" id="IPR000086">
    <property type="entry name" value="NUDIX_hydrolase_dom"/>
</dbReference>
<keyword evidence="7" id="KW-1185">Reference proteome</keyword>
<dbReference type="EMBL" id="JBHRTI010000004">
    <property type="protein sequence ID" value="MFC3148355.1"/>
    <property type="molecule type" value="Genomic_DNA"/>
</dbReference>
<dbReference type="Gene3D" id="3.90.79.10">
    <property type="entry name" value="Nucleoside Triphosphate Pyrophosphohydrolase"/>
    <property type="match status" value="1"/>
</dbReference>